<dbReference type="AlphaFoldDB" id="A0A3R7LJH0"/>
<dbReference type="EMBL" id="PXNQ02000008">
    <property type="protein sequence ID" value="RNF34006.1"/>
    <property type="molecule type" value="Genomic_DNA"/>
</dbReference>
<protein>
    <submittedName>
        <fullName evidence="1">Uncharacterized protein</fullName>
    </submittedName>
</protein>
<name>A0A3R7LJH0_9RHOB</name>
<proteinExistence type="predicted"/>
<gene>
    <name evidence="1" type="ORF">A7A09_013970</name>
</gene>
<sequence length="211" mass="23563">MTAILIDLTDPLTLTQHTQLLAWLESEVDKAPRGTQFTMGVVSDDEAKWGATAPLCKPQDAASASSFTQNASLIDQRYREQFLDPLQARIREMTSASGADSSPIMESLQALAADTPGFVTFDGPRRVILVSDLLQHSEALSMYRGDNWDSFRNSGNFERVGMTFLDADVVIYQVPRANEGSIDFDEIEHFWAMYFERQGAHLPELKRLGDL</sequence>
<keyword evidence="2" id="KW-1185">Reference proteome</keyword>
<dbReference type="OrthoDB" id="7551043at2"/>
<evidence type="ECO:0000313" key="1">
    <source>
        <dbReference type="EMBL" id="RNF34006.1"/>
    </source>
</evidence>
<organism evidence="1 2">
    <name type="scientific">Paracoccus methylarcula</name>
    <dbReference type="NCBI Taxonomy" id="72022"/>
    <lineage>
        <taxon>Bacteria</taxon>
        <taxon>Pseudomonadati</taxon>
        <taxon>Pseudomonadota</taxon>
        <taxon>Alphaproteobacteria</taxon>
        <taxon>Rhodobacterales</taxon>
        <taxon>Paracoccaceae</taxon>
        <taxon>Paracoccus</taxon>
    </lineage>
</organism>
<evidence type="ECO:0000313" key="2">
    <source>
        <dbReference type="Proteomes" id="UP000238137"/>
    </source>
</evidence>
<accession>A0A3R7LJH0</accession>
<dbReference type="RefSeq" id="WP_106691974.1">
    <property type="nucleotide sequence ID" value="NZ_PXNQ02000008.1"/>
</dbReference>
<reference evidence="1" key="1">
    <citation type="submission" date="2018-05" db="EMBL/GenBank/DDBJ databases">
        <title>Reclassification of Methylarcula marina and Methylarcula terricola as Paracoccus methylarcula sp.nov., comb.nov. and Paracoccus terricola comb.nov.</title>
        <authorList>
            <person name="Shmareva M.N."/>
            <person name="Doronina N.V."/>
            <person name="Vasilenko O.V."/>
            <person name="Tarlachkov S.V."/>
            <person name="Trotsenko Y.A."/>
        </authorList>
    </citation>
    <scope>NUCLEOTIDE SEQUENCE [LARGE SCALE GENOMIC DNA]</scope>
    <source>
        <strain evidence="1">VKM B-2159</strain>
    </source>
</reference>
<dbReference type="Proteomes" id="UP000238137">
    <property type="component" value="Unassembled WGS sequence"/>
</dbReference>
<comment type="caution">
    <text evidence="1">The sequence shown here is derived from an EMBL/GenBank/DDBJ whole genome shotgun (WGS) entry which is preliminary data.</text>
</comment>